<feature type="domain" description="Helicase C-terminal" evidence="19">
    <location>
        <begin position="215"/>
        <end position="365"/>
    </location>
</feature>
<dbReference type="SUPFAM" id="SSF46785">
    <property type="entry name" value="Winged helix' DNA-binding domain"/>
    <property type="match status" value="1"/>
</dbReference>
<dbReference type="RefSeq" id="WP_088649095.1">
    <property type="nucleotide sequence ID" value="NZ_AQQR01000002.1"/>
</dbReference>
<keyword evidence="4" id="KW-0479">Metal-binding</keyword>
<dbReference type="PROSITE" id="PS50967">
    <property type="entry name" value="HRDC"/>
    <property type="match status" value="1"/>
</dbReference>
<evidence type="ECO:0000313" key="20">
    <source>
        <dbReference type="EMBL" id="OWU75909.1"/>
    </source>
</evidence>
<dbReference type="Gene3D" id="1.10.150.80">
    <property type="entry name" value="HRDC domain"/>
    <property type="match status" value="1"/>
</dbReference>
<dbReference type="GO" id="GO:0003677">
    <property type="term" value="F:DNA binding"/>
    <property type="evidence" value="ECO:0007669"/>
    <property type="project" value="UniProtKB-KW"/>
</dbReference>
<dbReference type="PANTHER" id="PTHR13710:SF105">
    <property type="entry name" value="ATP-DEPENDENT DNA HELICASE Q1"/>
    <property type="match status" value="1"/>
</dbReference>
<dbReference type="OrthoDB" id="9760034at2"/>
<dbReference type="GO" id="GO:0005524">
    <property type="term" value="F:ATP binding"/>
    <property type="evidence" value="ECO:0007669"/>
    <property type="project" value="UniProtKB-KW"/>
</dbReference>
<dbReference type="Pfam" id="PF09382">
    <property type="entry name" value="RQC"/>
    <property type="match status" value="1"/>
</dbReference>
<dbReference type="InterPro" id="IPR044876">
    <property type="entry name" value="HRDC_dom_sf"/>
</dbReference>
<evidence type="ECO:0000256" key="3">
    <source>
        <dbReference type="ARBA" id="ARBA00005446"/>
    </source>
</evidence>
<comment type="catalytic activity">
    <reaction evidence="15">
        <text>Couples ATP hydrolysis with the unwinding of duplex DNA by translocating in the 3'-5' direction.</text>
        <dbReference type="EC" id="5.6.2.4"/>
    </reaction>
</comment>
<dbReference type="InterPro" id="IPR010997">
    <property type="entry name" value="HRDC-like_sf"/>
</dbReference>
<dbReference type="GO" id="GO:0009378">
    <property type="term" value="F:four-way junction helicase activity"/>
    <property type="evidence" value="ECO:0007669"/>
    <property type="project" value="TreeGrafter"/>
</dbReference>
<evidence type="ECO:0000256" key="9">
    <source>
        <dbReference type="ARBA" id="ARBA00022833"/>
    </source>
</evidence>
<evidence type="ECO:0000259" key="19">
    <source>
        <dbReference type="PROSITE" id="PS51194"/>
    </source>
</evidence>
<keyword evidence="21" id="KW-1185">Reference proteome</keyword>
<evidence type="ECO:0000256" key="7">
    <source>
        <dbReference type="ARBA" id="ARBA00022801"/>
    </source>
</evidence>
<dbReference type="SUPFAM" id="SSF47819">
    <property type="entry name" value="HRDC-like"/>
    <property type="match status" value="1"/>
</dbReference>
<accession>A0A225NNP2</accession>
<dbReference type="SUPFAM" id="SSF52540">
    <property type="entry name" value="P-loop containing nucleoside triphosphate hydrolases"/>
    <property type="match status" value="1"/>
</dbReference>
<dbReference type="InterPro" id="IPR036388">
    <property type="entry name" value="WH-like_DNA-bd_sf"/>
</dbReference>
<dbReference type="InterPro" id="IPR002121">
    <property type="entry name" value="HRDC_dom"/>
</dbReference>
<keyword evidence="13" id="KW-0234">DNA repair</keyword>
<dbReference type="Proteomes" id="UP000215377">
    <property type="component" value="Unassembled WGS sequence"/>
</dbReference>
<keyword evidence="6" id="KW-0227">DNA damage</keyword>
<evidence type="ECO:0000256" key="15">
    <source>
        <dbReference type="ARBA" id="ARBA00034617"/>
    </source>
</evidence>
<evidence type="ECO:0000256" key="13">
    <source>
        <dbReference type="ARBA" id="ARBA00023204"/>
    </source>
</evidence>
<dbReference type="Gene3D" id="1.10.10.10">
    <property type="entry name" value="Winged helix-like DNA-binding domain superfamily/Winged helix DNA-binding domain"/>
    <property type="match status" value="1"/>
</dbReference>
<comment type="cofactor">
    <cofactor evidence="2">
        <name>Zn(2+)</name>
        <dbReference type="ChEBI" id="CHEBI:29105"/>
    </cofactor>
</comment>
<feature type="domain" description="HRDC" evidence="17">
    <location>
        <begin position="521"/>
        <end position="601"/>
    </location>
</feature>
<feature type="domain" description="Helicase ATP-binding" evidence="18">
    <location>
        <begin position="25"/>
        <end position="192"/>
    </location>
</feature>
<dbReference type="InterPro" id="IPR036390">
    <property type="entry name" value="WH_DNA-bd_sf"/>
</dbReference>
<evidence type="ECO:0000259" key="17">
    <source>
        <dbReference type="PROSITE" id="PS50967"/>
    </source>
</evidence>
<dbReference type="GO" id="GO:0043138">
    <property type="term" value="F:3'-5' DNA helicase activity"/>
    <property type="evidence" value="ECO:0007669"/>
    <property type="project" value="UniProtKB-EC"/>
</dbReference>
<reference evidence="20 21" key="1">
    <citation type="submission" date="2013-04" db="EMBL/GenBank/DDBJ databases">
        <title>Oceanicola sp. 22II1-22F33 Genome Sequencing.</title>
        <authorList>
            <person name="Lai Q."/>
            <person name="Li G."/>
            <person name="Shao Z."/>
        </authorList>
    </citation>
    <scope>NUCLEOTIDE SEQUENCE [LARGE SCALE GENOMIC DNA]</scope>
    <source>
        <strain evidence="20 21">22II1-22F33</strain>
    </source>
</reference>
<dbReference type="FunFam" id="3.40.50.300:FF:001389">
    <property type="entry name" value="ATP-dependent DNA helicase RecQ"/>
    <property type="match status" value="1"/>
</dbReference>
<dbReference type="SMART" id="SM00487">
    <property type="entry name" value="DEXDc"/>
    <property type="match status" value="1"/>
</dbReference>
<evidence type="ECO:0000256" key="4">
    <source>
        <dbReference type="ARBA" id="ARBA00022723"/>
    </source>
</evidence>
<evidence type="ECO:0000256" key="2">
    <source>
        <dbReference type="ARBA" id="ARBA00001947"/>
    </source>
</evidence>
<proteinExistence type="inferred from homology"/>
<dbReference type="GO" id="GO:0006260">
    <property type="term" value="P:DNA replication"/>
    <property type="evidence" value="ECO:0007669"/>
    <property type="project" value="InterPro"/>
</dbReference>
<gene>
    <name evidence="20" type="ORF">ATO3_06930</name>
</gene>
<keyword evidence="8 20" id="KW-0347">Helicase</keyword>
<dbReference type="PANTHER" id="PTHR13710">
    <property type="entry name" value="DNA HELICASE RECQ FAMILY MEMBER"/>
    <property type="match status" value="1"/>
</dbReference>
<evidence type="ECO:0000256" key="1">
    <source>
        <dbReference type="ARBA" id="ARBA00001946"/>
    </source>
</evidence>
<dbReference type="EC" id="5.6.2.4" evidence="16"/>
<dbReference type="PROSITE" id="PS51194">
    <property type="entry name" value="HELICASE_CTER"/>
    <property type="match status" value="1"/>
</dbReference>
<dbReference type="GO" id="GO:0046872">
    <property type="term" value="F:metal ion binding"/>
    <property type="evidence" value="ECO:0007669"/>
    <property type="project" value="UniProtKB-KW"/>
</dbReference>
<dbReference type="InterPro" id="IPR014001">
    <property type="entry name" value="Helicase_ATP-bd"/>
</dbReference>
<dbReference type="NCBIfam" id="TIGR00614">
    <property type="entry name" value="recQ_fam"/>
    <property type="match status" value="1"/>
</dbReference>
<evidence type="ECO:0000256" key="10">
    <source>
        <dbReference type="ARBA" id="ARBA00022840"/>
    </source>
</evidence>
<keyword evidence="11" id="KW-0238">DNA-binding</keyword>
<dbReference type="EMBL" id="AQQR01000002">
    <property type="protein sequence ID" value="OWU75909.1"/>
    <property type="molecule type" value="Genomic_DNA"/>
</dbReference>
<sequence length="682" mass="74509">MTGALPLLRDVFGFDAFRPGQEEIVMAVAGGENVLAIMPTGGGKSLCYQLPALMRDGVTLVISPLIALMRDQVRALQEAGIAAGALTSGNTEDETAAVHEALQEGRLKLLYMAPERLASSGTVASLRRAGVSMIAVDEAHCVSQWGHDFRPDYLAIGQLRQTLDVPVSAFTATADAETRAEIVEKLFPGAEAPRQFLRGFDRPNIHLAFAVKNKPRQQIMDFAEARRGQCGIVYCSTRAKTEDLARALDAQGHSAAHYHGGMDPADRRAVEERFAREDGLIVVATVAFGMGVDKPDIRWVAHADLPKSIESYYQEIGRAGRDGGPAETLTLFGPEDIRLRRAQIDEGLAPPERRAADHARLNALLGLAEAMECRRKTLLGYFGEHEVTCGQCDLCDRPAETFDATTPVRMALSAILRTGEYFGTGHLVDILLGIETDKVKARRHDQLPTFGVGKEYNKQQWQAIFRQMMGRDLVRPDPERHGALRMTESARPILRGEEEITLRADSVKKAVSTPAVRAMVSDEDAPLFSALKAKRRALAEAAQVPAYIIFTDRTLTEMAEVRPETLDQMARIGGVGAKKLERYGADFLEVIRGAAGDPVHPARRRLAMRDGAGDVFDRLQEAQTGLLRGADGTEKPLSCSVGELAKVAEMRDGDPVRLERLLGERKAERFGAAFLDVLRDAG</sequence>
<name>A0A225NNP2_9RHOB</name>
<dbReference type="InterPro" id="IPR001650">
    <property type="entry name" value="Helicase_C-like"/>
</dbReference>
<dbReference type="SMART" id="SM00956">
    <property type="entry name" value="RQC"/>
    <property type="match status" value="1"/>
</dbReference>
<evidence type="ECO:0000256" key="11">
    <source>
        <dbReference type="ARBA" id="ARBA00023125"/>
    </source>
</evidence>
<keyword evidence="12" id="KW-0233">DNA recombination</keyword>
<dbReference type="InterPro" id="IPR006293">
    <property type="entry name" value="DNA_helicase_ATP-dep_RecQ_bac"/>
</dbReference>
<dbReference type="InterPro" id="IPR018982">
    <property type="entry name" value="RQC_domain"/>
</dbReference>
<evidence type="ECO:0000256" key="5">
    <source>
        <dbReference type="ARBA" id="ARBA00022741"/>
    </source>
</evidence>
<comment type="similarity">
    <text evidence="3">Belongs to the helicase family. RecQ subfamily.</text>
</comment>
<dbReference type="InterPro" id="IPR004589">
    <property type="entry name" value="DNA_helicase_ATP-dep_RecQ"/>
</dbReference>
<dbReference type="InterPro" id="IPR032284">
    <property type="entry name" value="RecQ_Zn-bd"/>
</dbReference>
<dbReference type="GO" id="GO:0006281">
    <property type="term" value="P:DNA repair"/>
    <property type="evidence" value="ECO:0007669"/>
    <property type="project" value="UniProtKB-KW"/>
</dbReference>
<evidence type="ECO:0000313" key="21">
    <source>
        <dbReference type="Proteomes" id="UP000215377"/>
    </source>
</evidence>
<dbReference type="SMART" id="SM00341">
    <property type="entry name" value="HRDC"/>
    <property type="match status" value="1"/>
</dbReference>
<dbReference type="Gene3D" id="3.40.50.300">
    <property type="entry name" value="P-loop containing nucleotide triphosphate hydrolases"/>
    <property type="match status" value="2"/>
</dbReference>
<dbReference type="GO" id="GO:0005737">
    <property type="term" value="C:cytoplasm"/>
    <property type="evidence" value="ECO:0007669"/>
    <property type="project" value="TreeGrafter"/>
</dbReference>
<keyword evidence="7" id="KW-0378">Hydrolase</keyword>
<dbReference type="Pfam" id="PF00570">
    <property type="entry name" value="HRDC"/>
    <property type="match status" value="1"/>
</dbReference>
<dbReference type="CDD" id="cd17920">
    <property type="entry name" value="DEXHc_RecQ"/>
    <property type="match status" value="1"/>
</dbReference>
<comment type="cofactor">
    <cofactor evidence="1">
        <name>Mg(2+)</name>
        <dbReference type="ChEBI" id="CHEBI:18420"/>
    </cofactor>
</comment>
<evidence type="ECO:0000256" key="12">
    <source>
        <dbReference type="ARBA" id="ARBA00023172"/>
    </source>
</evidence>
<dbReference type="InterPro" id="IPR011545">
    <property type="entry name" value="DEAD/DEAH_box_helicase_dom"/>
</dbReference>
<keyword evidence="9" id="KW-0862">Zinc</keyword>
<keyword evidence="5" id="KW-0547">Nucleotide-binding</keyword>
<evidence type="ECO:0000259" key="18">
    <source>
        <dbReference type="PROSITE" id="PS51192"/>
    </source>
</evidence>
<evidence type="ECO:0000256" key="6">
    <source>
        <dbReference type="ARBA" id="ARBA00022763"/>
    </source>
</evidence>
<dbReference type="SMART" id="SM00490">
    <property type="entry name" value="HELICc"/>
    <property type="match status" value="1"/>
</dbReference>
<dbReference type="Pfam" id="PF00270">
    <property type="entry name" value="DEAD"/>
    <property type="match status" value="1"/>
</dbReference>
<dbReference type="InterPro" id="IPR027417">
    <property type="entry name" value="P-loop_NTPase"/>
</dbReference>
<protein>
    <recommendedName>
        <fullName evidence="16">DNA helicase RecQ</fullName>
        <ecNumber evidence="16">5.6.2.4</ecNumber>
    </recommendedName>
</protein>
<keyword evidence="14" id="KW-0413">Isomerase</keyword>
<evidence type="ECO:0000256" key="14">
    <source>
        <dbReference type="ARBA" id="ARBA00023235"/>
    </source>
</evidence>
<comment type="caution">
    <text evidence="20">The sequence shown here is derived from an EMBL/GenBank/DDBJ whole genome shotgun (WGS) entry which is preliminary data.</text>
</comment>
<dbReference type="GO" id="GO:0006310">
    <property type="term" value="P:DNA recombination"/>
    <property type="evidence" value="ECO:0007669"/>
    <property type="project" value="UniProtKB-UniRule"/>
</dbReference>
<dbReference type="CDD" id="cd18794">
    <property type="entry name" value="SF2_C_RecQ"/>
    <property type="match status" value="1"/>
</dbReference>
<dbReference type="Pfam" id="PF16124">
    <property type="entry name" value="RecQ_Zn_bind"/>
    <property type="match status" value="1"/>
</dbReference>
<dbReference type="AlphaFoldDB" id="A0A225NNP2"/>
<dbReference type="GO" id="GO:0009432">
    <property type="term" value="P:SOS response"/>
    <property type="evidence" value="ECO:0007669"/>
    <property type="project" value="UniProtKB-UniRule"/>
</dbReference>
<dbReference type="GO" id="GO:0030894">
    <property type="term" value="C:replisome"/>
    <property type="evidence" value="ECO:0007669"/>
    <property type="project" value="TreeGrafter"/>
</dbReference>
<dbReference type="PROSITE" id="PS51192">
    <property type="entry name" value="HELICASE_ATP_BIND_1"/>
    <property type="match status" value="1"/>
</dbReference>
<organism evidence="20 21">
    <name type="scientific">Marinibacterium profundimaris</name>
    <dbReference type="NCBI Taxonomy" id="1679460"/>
    <lineage>
        <taxon>Bacteria</taxon>
        <taxon>Pseudomonadati</taxon>
        <taxon>Pseudomonadota</taxon>
        <taxon>Alphaproteobacteria</taxon>
        <taxon>Rhodobacterales</taxon>
        <taxon>Paracoccaceae</taxon>
        <taxon>Marinibacterium</taxon>
    </lineage>
</organism>
<dbReference type="GO" id="GO:0016787">
    <property type="term" value="F:hydrolase activity"/>
    <property type="evidence" value="ECO:0007669"/>
    <property type="project" value="UniProtKB-KW"/>
</dbReference>
<dbReference type="NCBIfam" id="TIGR01389">
    <property type="entry name" value="recQ"/>
    <property type="match status" value="1"/>
</dbReference>
<evidence type="ECO:0000256" key="16">
    <source>
        <dbReference type="NCBIfam" id="TIGR01389"/>
    </source>
</evidence>
<dbReference type="GO" id="GO:0043590">
    <property type="term" value="C:bacterial nucleoid"/>
    <property type="evidence" value="ECO:0007669"/>
    <property type="project" value="TreeGrafter"/>
</dbReference>
<evidence type="ECO:0000256" key="8">
    <source>
        <dbReference type="ARBA" id="ARBA00022806"/>
    </source>
</evidence>
<keyword evidence="10" id="KW-0067">ATP-binding</keyword>
<dbReference type="Pfam" id="PF00271">
    <property type="entry name" value="Helicase_C"/>
    <property type="match status" value="1"/>
</dbReference>